<dbReference type="RefSeq" id="WP_232543237.1">
    <property type="nucleotide sequence ID" value="NZ_BMUB01000017.1"/>
</dbReference>
<dbReference type="GeneID" id="97490465"/>
<gene>
    <name evidence="1" type="ORF">GCM10010502_57060</name>
</gene>
<proteinExistence type="predicted"/>
<accession>A0A8H9I2Q7</accession>
<reference evidence="1" key="1">
    <citation type="journal article" date="2014" name="Int. J. Syst. Evol. Microbiol.">
        <title>Complete genome sequence of Corynebacterium casei LMG S-19264T (=DSM 44701T), isolated from a smear-ripened cheese.</title>
        <authorList>
            <consortium name="US DOE Joint Genome Institute (JGI-PGF)"/>
            <person name="Walter F."/>
            <person name="Albersmeier A."/>
            <person name="Kalinowski J."/>
            <person name="Ruckert C."/>
        </authorList>
    </citation>
    <scope>NUCLEOTIDE SEQUENCE</scope>
    <source>
        <strain evidence="1">JCM 4434</strain>
    </source>
</reference>
<evidence type="ECO:0000313" key="2">
    <source>
        <dbReference type="Proteomes" id="UP000610124"/>
    </source>
</evidence>
<name>A0A8H9I2Q7_KITAU</name>
<dbReference type="AlphaFoldDB" id="A0A8H9I2Q7"/>
<reference evidence="1" key="2">
    <citation type="submission" date="2020-09" db="EMBL/GenBank/DDBJ databases">
        <authorList>
            <person name="Sun Q."/>
            <person name="Ohkuma M."/>
        </authorList>
    </citation>
    <scope>NUCLEOTIDE SEQUENCE</scope>
    <source>
        <strain evidence="1">JCM 4434</strain>
    </source>
</reference>
<comment type="caution">
    <text evidence="1">The sequence shown here is derived from an EMBL/GenBank/DDBJ whole genome shotgun (WGS) entry which is preliminary data.</text>
</comment>
<dbReference type="Proteomes" id="UP000610124">
    <property type="component" value="Unassembled WGS sequence"/>
</dbReference>
<dbReference type="EMBL" id="BMUB01000017">
    <property type="protein sequence ID" value="GGU95753.1"/>
    <property type="molecule type" value="Genomic_DNA"/>
</dbReference>
<evidence type="ECO:0008006" key="3">
    <source>
        <dbReference type="Google" id="ProtNLM"/>
    </source>
</evidence>
<protein>
    <recommendedName>
        <fullName evidence="3">PAC domain-containing protein</fullName>
    </recommendedName>
</protein>
<sequence>MLGSSAAAREAFFDFTYEPRRDAGGNVTGVRVIGVETTQIKHAQRLTAEHRVLLEQIARQAPLTEVLEGMARAIEDLAPEEVLVSVLLADAEGRHLRHGAGPSAGLGEGGPGFRWLVEKVVGWVGRLCLVGF</sequence>
<evidence type="ECO:0000313" key="1">
    <source>
        <dbReference type="EMBL" id="GGU95753.1"/>
    </source>
</evidence>
<organism evidence="1 2">
    <name type="scientific">Kitasatospora aureofaciens</name>
    <name type="common">Streptomyces aureofaciens</name>
    <dbReference type="NCBI Taxonomy" id="1894"/>
    <lineage>
        <taxon>Bacteria</taxon>
        <taxon>Bacillati</taxon>
        <taxon>Actinomycetota</taxon>
        <taxon>Actinomycetes</taxon>
        <taxon>Kitasatosporales</taxon>
        <taxon>Streptomycetaceae</taxon>
        <taxon>Kitasatospora</taxon>
    </lineage>
</organism>